<evidence type="ECO:0000256" key="1">
    <source>
        <dbReference type="SAM" id="Coils"/>
    </source>
</evidence>
<comment type="caution">
    <text evidence="2">The sequence shown here is derived from an EMBL/GenBank/DDBJ whole genome shotgun (WGS) entry which is preliminary data.</text>
</comment>
<evidence type="ECO:0008006" key="4">
    <source>
        <dbReference type="Google" id="ProtNLM"/>
    </source>
</evidence>
<protein>
    <recommendedName>
        <fullName evidence="4">Chromosome partition protein Smc</fullName>
    </recommendedName>
</protein>
<accession>A0A366ME41</accession>
<sequence length="144" mass="17516">MKAELNKELEQTKKELGKTKSELKLLEDKLDYCQNRLIDIRNEKDNLINRINKYESIDIDTKLKEAEHLKNDFLKQNHRLKITKDLLDDSREEVSFLKDIVQDFKNISILDFMRKKYPENINTHFIKYEKYNKHKQFNDQLNKK</sequence>
<dbReference type="EMBL" id="NIZT01000017">
    <property type="protein sequence ID" value="RBQ23854.1"/>
    <property type="molecule type" value="Genomic_DNA"/>
</dbReference>
<gene>
    <name evidence="2" type="ORF">ALNOE001_06450</name>
</gene>
<keyword evidence="3" id="KW-1185">Reference proteome</keyword>
<dbReference type="AlphaFoldDB" id="A0A366ME41"/>
<organism evidence="2 3">
    <name type="scientific">Candidatus Methanobinarius endosymbioticus</name>
    <dbReference type="NCBI Taxonomy" id="2006182"/>
    <lineage>
        <taxon>Archaea</taxon>
        <taxon>Methanobacteriati</taxon>
        <taxon>Methanobacteriota</taxon>
        <taxon>Methanomada group</taxon>
        <taxon>Methanobacteria</taxon>
        <taxon>Methanobacteriales</taxon>
        <taxon>Methanobacteriaceae</taxon>
        <taxon>Candidatus Methanobinarius</taxon>
    </lineage>
</organism>
<keyword evidence="1" id="KW-0175">Coiled coil</keyword>
<name>A0A366ME41_9EURY</name>
<evidence type="ECO:0000313" key="3">
    <source>
        <dbReference type="Proteomes" id="UP000253099"/>
    </source>
</evidence>
<dbReference type="Proteomes" id="UP000253099">
    <property type="component" value="Unassembled WGS sequence"/>
</dbReference>
<reference evidence="2 3" key="1">
    <citation type="submission" date="2018-06" db="EMBL/GenBank/DDBJ databases">
        <title>Genomic insight into two independent archaeal endosymbiosis events.</title>
        <authorList>
            <person name="Lind A.E."/>
            <person name="Lewis W.H."/>
            <person name="Spang A."/>
            <person name="Guy L."/>
            <person name="Embley M.T."/>
            <person name="Ettema T.J.G."/>
        </authorList>
    </citation>
    <scope>NUCLEOTIDE SEQUENCE [LARGE SCALE GENOMIC DNA]</scope>
    <source>
        <strain evidence="2">NOE</strain>
    </source>
</reference>
<feature type="coiled-coil region" evidence="1">
    <location>
        <begin position="2"/>
        <end position="57"/>
    </location>
</feature>
<evidence type="ECO:0000313" key="2">
    <source>
        <dbReference type="EMBL" id="RBQ23854.1"/>
    </source>
</evidence>
<proteinExistence type="predicted"/>